<organism evidence="1 2">
    <name type="scientific">candidate division WWE3 bacterium GW2011_GWB1_41_6</name>
    <dbReference type="NCBI Taxonomy" id="1619112"/>
    <lineage>
        <taxon>Bacteria</taxon>
        <taxon>Katanobacteria</taxon>
    </lineage>
</organism>
<protein>
    <submittedName>
        <fullName evidence="1">Uncharacterized protein</fullName>
    </submittedName>
</protein>
<comment type="caution">
    <text evidence="1">The sequence shown here is derived from an EMBL/GenBank/DDBJ whole genome shotgun (WGS) entry which is preliminary data.</text>
</comment>
<proteinExistence type="predicted"/>
<dbReference type="AlphaFoldDB" id="A0A0G0WX16"/>
<reference evidence="1 2" key="1">
    <citation type="journal article" date="2015" name="Nature">
        <title>rRNA introns, odd ribosomes, and small enigmatic genomes across a large radiation of phyla.</title>
        <authorList>
            <person name="Brown C.T."/>
            <person name="Hug L.A."/>
            <person name="Thomas B.C."/>
            <person name="Sharon I."/>
            <person name="Castelle C.J."/>
            <person name="Singh A."/>
            <person name="Wilkins M.J."/>
            <person name="Williams K.H."/>
            <person name="Banfield J.F."/>
        </authorList>
    </citation>
    <scope>NUCLEOTIDE SEQUENCE [LARGE SCALE GENOMIC DNA]</scope>
</reference>
<accession>A0A0G0WX16</accession>
<evidence type="ECO:0000313" key="2">
    <source>
        <dbReference type="Proteomes" id="UP000034163"/>
    </source>
</evidence>
<dbReference type="EMBL" id="LCBS01000004">
    <property type="protein sequence ID" value="KKS17279.1"/>
    <property type="molecule type" value="Genomic_DNA"/>
</dbReference>
<dbReference type="PATRIC" id="fig|1619112.3.peg.256"/>
<gene>
    <name evidence="1" type="ORF">UU72_C0004G0018</name>
</gene>
<name>A0A0G0WX16_UNCKA</name>
<sequence>MNKLLYLKKILEIEDFEVWEVDGEHIRNTMNREFTNFGQHYRFPFIPVHEFWIDKEFSKGETEYFVNHMLIEWHLMHAGRSYDHAIGVADKNEITERKKSELMMKVTSESEWKHKEVPKEIYKKRIKNYEYPKIWIISGELVRDLYFIDFTEGGHHFVYDFVPFHEVWLDDDLNHDEIKFVLLHELHERYLMFKGLNYSKAHRSSSIIEYKCRRDPKLTKEKMDVEIELNLETKARATKD</sequence>
<dbReference type="Proteomes" id="UP000034163">
    <property type="component" value="Unassembled WGS sequence"/>
</dbReference>
<evidence type="ECO:0000313" key="1">
    <source>
        <dbReference type="EMBL" id="KKS17279.1"/>
    </source>
</evidence>